<geneLocation type="plasmid" evidence="5 6">
    <name>pPP6</name>
</geneLocation>
<dbReference type="PANTHER" id="PTHR11712:SF336">
    <property type="entry name" value="3-OXOACYL-[ACYL-CARRIER-PROTEIN] SYNTHASE, MITOCHONDRIAL"/>
    <property type="match status" value="1"/>
</dbReference>
<dbReference type="Pfam" id="PF02801">
    <property type="entry name" value="Ketoacyl-synt_C"/>
    <property type="match status" value="1"/>
</dbReference>
<dbReference type="PANTHER" id="PTHR11712">
    <property type="entry name" value="POLYKETIDE SYNTHASE-RELATED"/>
    <property type="match status" value="1"/>
</dbReference>
<evidence type="ECO:0000256" key="1">
    <source>
        <dbReference type="ARBA" id="ARBA00008467"/>
    </source>
</evidence>
<sequence length="370" mass="39778">MSVYINYRYALTGLGEGVNHHFDQILKGVSAIKKIDDPQFAHPFYGSMIPSFFLEGYSYDSRCFNLLARAIDQLKNDFPIDLQSADTLLLVATTKGPIDLLDTTKEVNVIKAMQSFLKSAYQPKNTPEVISLACVSGIAALDWGKQYLEASLYKQVIVIGVDILSPFVVAGFQSFQSLENGICKPYDKDRKGLNIGEAVALAVLSKMDCSGKDVQIIGAAGSNDANHISGPSRTGEGLMQSMDRAINDAGITTEQIDAINAHGTATPYNDEMESKAMGLLKIDHKPLNSLKGYIGHTLGASGLVESLIGSAQMDNRLVLGTFGFKEMGVSIPLNVSEHAATTKVNILLKTGSGFGGVNYSVLLKRGGQND</sequence>
<dbReference type="InterPro" id="IPR020841">
    <property type="entry name" value="PKS_Beta-ketoAc_synthase_dom"/>
</dbReference>
<comment type="similarity">
    <text evidence="1 3">Belongs to the thiolase-like superfamily. Beta-ketoacyl-ACP synthases family.</text>
</comment>
<evidence type="ECO:0000313" key="6">
    <source>
        <dbReference type="Proteomes" id="UP001354989"/>
    </source>
</evidence>
<evidence type="ECO:0000256" key="2">
    <source>
        <dbReference type="ARBA" id="ARBA00022679"/>
    </source>
</evidence>
<dbReference type="Proteomes" id="UP001354989">
    <property type="component" value="Plasmid pPP6"/>
</dbReference>
<dbReference type="SUPFAM" id="SSF53901">
    <property type="entry name" value="Thiolase-like"/>
    <property type="match status" value="2"/>
</dbReference>
<proteinExistence type="inferred from homology"/>
<feature type="domain" description="Ketosynthase family 3 (KS3)" evidence="4">
    <location>
        <begin position="1"/>
        <end position="365"/>
    </location>
</feature>
<evidence type="ECO:0000259" key="4">
    <source>
        <dbReference type="PROSITE" id="PS52004"/>
    </source>
</evidence>
<dbReference type="EMBL" id="AP025298">
    <property type="protein sequence ID" value="BDD02135.1"/>
    <property type="molecule type" value="Genomic_DNA"/>
</dbReference>
<name>A0ABM7VM99_9BACT</name>
<dbReference type="RefSeq" id="WP_338399308.1">
    <property type="nucleotide sequence ID" value="NZ_AP025298.1"/>
</dbReference>
<protein>
    <submittedName>
        <fullName evidence="5">Beta-ketoacyl synthase</fullName>
    </submittedName>
</protein>
<evidence type="ECO:0000256" key="3">
    <source>
        <dbReference type="RuleBase" id="RU003694"/>
    </source>
</evidence>
<gene>
    <name evidence="5" type="ORF">PEPS_44150</name>
</gene>
<reference evidence="5 6" key="1">
    <citation type="submission" date="2021-12" db="EMBL/GenBank/DDBJ databases">
        <title>Genome sequencing of bacteria with rrn-lacking chromosome and rrn-plasmid.</title>
        <authorList>
            <person name="Anda M."/>
            <person name="Iwasaki W."/>
        </authorList>
    </citation>
    <scope>NUCLEOTIDE SEQUENCE [LARGE SCALE GENOMIC DNA]</scope>
    <source>
        <strain evidence="5 6">NBRC 101262</strain>
        <plasmid evidence="5 6">pPP6</plasmid>
    </source>
</reference>
<evidence type="ECO:0000313" key="5">
    <source>
        <dbReference type="EMBL" id="BDD02135.1"/>
    </source>
</evidence>
<accession>A0ABM7VM99</accession>
<keyword evidence="6" id="KW-1185">Reference proteome</keyword>
<dbReference type="InterPro" id="IPR014031">
    <property type="entry name" value="Ketoacyl_synth_C"/>
</dbReference>
<dbReference type="InterPro" id="IPR014030">
    <property type="entry name" value="Ketoacyl_synth_N"/>
</dbReference>
<dbReference type="Pfam" id="PF00109">
    <property type="entry name" value="ketoacyl-synt"/>
    <property type="match status" value="1"/>
</dbReference>
<dbReference type="SMART" id="SM00825">
    <property type="entry name" value="PKS_KS"/>
    <property type="match status" value="1"/>
</dbReference>
<dbReference type="PROSITE" id="PS52004">
    <property type="entry name" value="KS3_2"/>
    <property type="match status" value="1"/>
</dbReference>
<keyword evidence="5" id="KW-0614">Plasmid</keyword>
<keyword evidence="2 3" id="KW-0808">Transferase</keyword>
<dbReference type="Gene3D" id="3.40.47.10">
    <property type="match status" value="1"/>
</dbReference>
<dbReference type="InterPro" id="IPR016039">
    <property type="entry name" value="Thiolase-like"/>
</dbReference>
<dbReference type="InterPro" id="IPR000794">
    <property type="entry name" value="Beta-ketoacyl_synthase"/>
</dbReference>
<organism evidence="5 6">
    <name type="scientific">Persicobacter psychrovividus</name>
    <dbReference type="NCBI Taxonomy" id="387638"/>
    <lineage>
        <taxon>Bacteria</taxon>
        <taxon>Pseudomonadati</taxon>
        <taxon>Bacteroidota</taxon>
        <taxon>Cytophagia</taxon>
        <taxon>Cytophagales</taxon>
        <taxon>Persicobacteraceae</taxon>
        <taxon>Persicobacter</taxon>
    </lineage>
</organism>